<feature type="domain" description="Purple acid phosphatase C-terminal" evidence="1">
    <location>
        <begin position="54"/>
        <end position="113"/>
    </location>
</feature>
<dbReference type="WBParaSite" id="L893_g18541.t1">
    <property type="protein sequence ID" value="L893_g18541.t1"/>
    <property type="gene ID" value="L893_g18541"/>
</dbReference>
<organism evidence="2 3">
    <name type="scientific">Steinernema glaseri</name>
    <dbReference type="NCBI Taxonomy" id="37863"/>
    <lineage>
        <taxon>Eukaryota</taxon>
        <taxon>Metazoa</taxon>
        <taxon>Ecdysozoa</taxon>
        <taxon>Nematoda</taxon>
        <taxon>Chromadorea</taxon>
        <taxon>Rhabditida</taxon>
        <taxon>Tylenchina</taxon>
        <taxon>Panagrolaimomorpha</taxon>
        <taxon>Strongyloidoidea</taxon>
        <taxon>Steinernematidae</taxon>
        <taxon>Steinernema</taxon>
    </lineage>
</organism>
<proteinExistence type="predicted"/>
<accession>A0A1I7YQS9</accession>
<dbReference type="SUPFAM" id="SSF56300">
    <property type="entry name" value="Metallo-dependent phosphatases"/>
    <property type="match status" value="1"/>
</dbReference>
<name>A0A1I7YQS9_9BILA</name>
<keyword evidence="2" id="KW-1185">Reference proteome</keyword>
<sequence length="126" mass="14502">MIADKIRFDLGDVHFVGLSSEYYGYDWTEHIKEQYEWLKKDLSSLNVYYNTQTPTYIVNGCAGNREDHALFDATATPYSAVRSEEYGYMVMKIHNATHIHLQQIAAEKGTFVDNLWITKAPGYRPG</sequence>
<reference evidence="3" key="1">
    <citation type="submission" date="2016-11" db="UniProtKB">
        <authorList>
            <consortium name="WormBaseParasite"/>
        </authorList>
    </citation>
    <scope>IDENTIFICATION</scope>
</reference>
<dbReference type="Pfam" id="PF14008">
    <property type="entry name" value="Metallophos_C"/>
    <property type="match status" value="1"/>
</dbReference>
<evidence type="ECO:0000313" key="3">
    <source>
        <dbReference type="WBParaSite" id="L893_g18541.t1"/>
    </source>
</evidence>
<evidence type="ECO:0000259" key="1">
    <source>
        <dbReference type="Pfam" id="PF14008"/>
    </source>
</evidence>
<dbReference type="InterPro" id="IPR025733">
    <property type="entry name" value="PAPs_C"/>
</dbReference>
<protein>
    <submittedName>
        <fullName evidence="3">Metallophos_C domain-containing protein</fullName>
    </submittedName>
</protein>
<dbReference type="Proteomes" id="UP000095287">
    <property type="component" value="Unplaced"/>
</dbReference>
<dbReference type="PANTHER" id="PTHR45867:SF3">
    <property type="entry name" value="ACID PHOSPHATASE TYPE 7"/>
    <property type="match status" value="1"/>
</dbReference>
<dbReference type="AlphaFoldDB" id="A0A1I7YQS9"/>
<dbReference type="InterPro" id="IPR029052">
    <property type="entry name" value="Metallo-depent_PP-like"/>
</dbReference>
<dbReference type="PANTHER" id="PTHR45867">
    <property type="entry name" value="PURPLE ACID PHOSPHATASE"/>
    <property type="match status" value="1"/>
</dbReference>
<evidence type="ECO:0000313" key="2">
    <source>
        <dbReference type="Proteomes" id="UP000095287"/>
    </source>
</evidence>
<dbReference type="Gene3D" id="3.60.21.10">
    <property type="match status" value="2"/>
</dbReference>